<keyword evidence="4" id="KW-0677">Repeat</keyword>
<dbReference type="InterPro" id="IPR054560">
    <property type="entry name" value="XylE-like_N"/>
</dbReference>
<dbReference type="NCBIfam" id="TIGR03211">
    <property type="entry name" value="catechol_2_3"/>
    <property type="match status" value="1"/>
</dbReference>
<keyword evidence="10" id="KW-1185">Reference proteome</keyword>
<dbReference type="PROSITE" id="PS51819">
    <property type="entry name" value="VOC"/>
    <property type="match status" value="2"/>
</dbReference>
<dbReference type="AlphaFoldDB" id="A0A4V0ZBC5"/>
<evidence type="ECO:0000256" key="4">
    <source>
        <dbReference type="ARBA" id="ARBA00022737"/>
    </source>
</evidence>
<evidence type="ECO:0000313" key="9">
    <source>
        <dbReference type="EMBL" id="QBF47518.1"/>
    </source>
</evidence>
<name>A0A4V0ZBC5_9MICO</name>
<reference evidence="9 10" key="1">
    <citation type="submission" date="2019-02" db="EMBL/GenBank/DDBJ databases">
        <title>Genomic data mining of an Antarctic deep-sea actinobacterium, Janibacterlimosus P3-3-X1.</title>
        <authorList>
            <person name="Liao L."/>
            <person name="Chen B."/>
        </authorList>
    </citation>
    <scope>NUCLEOTIDE SEQUENCE [LARGE SCALE GENOMIC DNA]</scope>
    <source>
        <strain evidence="9 10">P3-3-X1</strain>
    </source>
</reference>
<protein>
    <submittedName>
        <fullName evidence="9">Catechol 2,3-dioxygenase</fullName>
        <ecNumber evidence="9">1.13.11.2</ecNumber>
    </submittedName>
</protein>
<keyword evidence="3" id="KW-0479">Metal-binding</keyword>
<evidence type="ECO:0000259" key="8">
    <source>
        <dbReference type="PROSITE" id="PS51819"/>
    </source>
</evidence>
<dbReference type="STRING" id="1216970.GCA_001570985_00656"/>
<dbReference type="Proteomes" id="UP000290408">
    <property type="component" value="Chromosome"/>
</dbReference>
<keyword evidence="6 9" id="KW-0223">Dioxygenase</keyword>
<evidence type="ECO:0000256" key="1">
    <source>
        <dbReference type="ARBA" id="ARBA00008784"/>
    </source>
</evidence>
<dbReference type="KEGG" id="jli:EXU32_15425"/>
<dbReference type="InterPro" id="IPR017624">
    <property type="entry name" value="Catechol_2-3_dOase"/>
</dbReference>
<dbReference type="InterPro" id="IPR004360">
    <property type="entry name" value="Glyas_Fos-R_dOase_dom"/>
</dbReference>
<feature type="domain" description="VOC" evidence="8">
    <location>
        <begin position="150"/>
        <end position="271"/>
    </location>
</feature>
<accession>A0A4V0ZBC5</accession>
<keyword evidence="7 9" id="KW-0560">Oxidoreductase</keyword>
<evidence type="ECO:0000256" key="2">
    <source>
        <dbReference type="ARBA" id="ARBA00011881"/>
    </source>
</evidence>
<evidence type="ECO:0000256" key="7">
    <source>
        <dbReference type="ARBA" id="ARBA00023002"/>
    </source>
</evidence>
<dbReference type="Pfam" id="PF22247">
    <property type="entry name" value="Diox-like_N"/>
    <property type="match status" value="1"/>
</dbReference>
<sequence length="309" mass="34669">MGIMRLGYAHVRVTDMTEAKNHYGSTMGLYETLEDVSPEGNKRTFYKGWDEWDHHSVVLEEGGVGVVKYGWKAQHEADIEAIENKAKTFGLTVERMSAGENPEVGDGIRFTTTSDHVFEVYHSQTAIGTEVGTHNPDPFPRHLVGIGVPALDHSLITCEDPKLMEKLLMDVFDFYPTERIQTSLEDDHELAGTWLTSNNQIHQMAVIGGPQGKLHHFAFRLDDWSQVGHAADLLTMDDVAVDVTPTRHGITRGQTTYFFDPSGNRNEVFGGGYLAFPDRPTNVWTVDQIGKGIFYHSRELNERFTSVLT</sequence>
<dbReference type="GO" id="GO:0008198">
    <property type="term" value="F:ferrous iron binding"/>
    <property type="evidence" value="ECO:0007669"/>
    <property type="project" value="InterPro"/>
</dbReference>
<dbReference type="EMBL" id="CP036164">
    <property type="protein sequence ID" value="QBF47518.1"/>
    <property type="molecule type" value="Genomic_DNA"/>
</dbReference>
<keyword evidence="5" id="KW-0058">Aromatic hydrocarbons catabolism</keyword>
<dbReference type="Gene3D" id="3.10.180.10">
    <property type="entry name" value="2,3-Dihydroxybiphenyl 1,2-Dioxygenase, domain 1"/>
    <property type="match status" value="2"/>
</dbReference>
<evidence type="ECO:0000256" key="6">
    <source>
        <dbReference type="ARBA" id="ARBA00022964"/>
    </source>
</evidence>
<evidence type="ECO:0000256" key="5">
    <source>
        <dbReference type="ARBA" id="ARBA00022797"/>
    </source>
</evidence>
<dbReference type="Pfam" id="PF00903">
    <property type="entry name" value="Glyoxalase"/>
    <property type="match status" value="1"/>
</dbReference>
<dbReference type="OrthoDB" id="317332at2"/>
<comment type="similarity">
    <text evidence="1">Belongs to the extradiol ring-cleavage dioxygenase family.</text>
</comment>
<dbReference type="SUPFAM" id="SSF54593">
    <property type="entry name" value="Glyoxalase/Bleomycin resistance protein/Dihydroxybiphenyl dioxygenase"/>
    <property type="match status" value="1"/>
</dbReference>
<organism evidence="9 10">
    <name type="scientific">Janibacter limosus</name>
    <dbReference type="NCBI Taxonomy" id="53458"/>
    <lineage>
        <taxon>Bacteria</taxon>
        <taxon>Bacillati</taxon>
        <taxon>Actinomycetota</taxon>
        <taxon>Actinomycetes</taxon>
        <taxon>Micrococcales</taxon>
        <taxon>Intrasporangiaceae</taxon>
        <taxon>Janibacter</taxon>
    </lineage>
</organism>
<feature type="domain" description="VOC" evidence="8">
    <location>
        <begin position="5"/>
        <end position="123"/>
    </location>
</feature>
<dbReference type="EC" id="1.13.11.2" evidence="9"/>
<dbReference type="RefSeq" id="WP_130630705.1">
    <property type="nucleotide sequence ID" value="NZ_CP036164.1"/>
</dbReference>
<dbReference type="InterPro" id="IPR029068">
    <property type="entry name" value="Glyas_Bleomycin-R_OHBP_Dase"/>
</dbReference>
<gene>
    <name evidence="9" type="ORF">EXU32_15425</name>
</gene>
<comment type="subunit">
    <text evidence="2">Homotetramer.</text>
</comment>
<evidence type="ECO:0000313" key="10">
    <source>
        <dbReference type="Proteomes" id="UP000290408"/>
    </source>
</evidence>
<dbReference type="InterPro" id="IPR037523">
    <property type="entry name" value="VOC_core"/>
</dbReference>
<proteinExistence type="inferred from homology"/>
<dbReference type="GO" id="GO:0018577">
    <property type="term" value="F:catechol 2,3-dioxygenase activity"/>
    <property type="evidence" value="ECO:0007669"/>
    <property type="project" value="UniProtKB-EC"/>
</dbReference>
<evidence type="ECO:0000256" key="3">
    <source>
        <dbReference type="ARBA" id="ARBA00022723"/>
    </source>
</evidence>